<dbReference type="GO" id="GO:0005737">
    <property type="term" value="C:cytoplasm"/>
    <property type="evidence" value="ECO:0007669"/>
    <property type="project" value="TreeGrafter"/>
</dbReference>
<feature type="compositionally biased region" description="Basic and acidic residues" evidence="2">
    <location>
        <begin position="592"/>
        <end position="603"/>
    </location>
</feature>
<dbReference type="OrthoDB" id="2691222at2759"/>
<dbReference type="GO" id="GO:0000146">
    <property type="term" value="F:microfilament motor activity"/>
    <property type="evidence" value="ECO:0007669"/>
    <property type="project" value="TreeGrafter"/>
</dbReference>
<feature type="region of interest" description="Disordered" evidence="2">
    <location>
        <begin position="451"/>
        <end position="617"/>
    </location>
</feature>
<evidence type="ECO:0000256" key="1">
    <source>
        <dbReference type="SAM" id="Coils"/>
    </source>
</evidence>
<feature type="compositionally biased region" description="Polar residues" evidence="2">
    <location>
        <begin position="567"/>
        <end position="591"/>
    </location>
</feature>
<accession>A0A9P7JHC4</accession>
<reference evidence="3" key="1">
    <citation type="journal article" date="2020" name="New Phytol.">
        <title>Comparative genomics reveals dynamic genome evolution in host specialist ectomycorrhizal fungi.</title>
        <authorList>
            <person name="Lofgren L.A."/>
            <person name="Nguyen N.H."/>
            <person name="Vilgalys R."/>
            <person name="Ruytinx J."/>
            <person name="Liao H.L."/>
            <person name="Branco S."/>
            <person name="Kuo A."/>
            <person name="LaButti K."/>
            <person name="Lipzen A."/>
            <person name="Andreopoulos W."/>
            <person name="Pangilinan J."/>
            <person name="Riley R."/>
            <person name="Hundley H."/>
            <person name="Na H."/>
            <person name="Barry K."/>
            <person name="Grigoriev I.V."/>
            <person name="Stajich J.E."/>
            <person name="Kennedy P.G."/>
        </authorList>
    </citation>
    <scope>NUCLEOTIDE SEQUENCE</scope>
    <source>
        <strain evidence="3">MN1</strain>
    </source>
</reference>
<feature type="region of interest" description="Disordered" evidence="2">
    <location>
        <begin position="160"/>
        <end position="188"/>
    </location>
</feature>
<proteinExistence type="predicted"/>
<feature type="coiled-coil region" evidence="1">
    <location>
        <begin position="251"/>
        <end position="331"/>
    </location>
</feature>
<dbReference type="PANTHER" id="PTHR45615:SF40">
    <property type="entry name" value="MYOSIN HEAVY CHAIN, NON-MUSCLE"/>
    <property type="match status" value="1"/>
</dbReference>
<feature type="region of interest" description="Disordered" evidence="2">
    <location>
        <begin position="631"/>
        <end position="650"/>
    </location>
</feature>
<gene>
    <name evidence="3" type="ORF">BJ212DRAFT_673859</name>
</gene>
<name>A0A9P7JHC4_9AGAM</name>
<dbReference type="GeneID" id="64637794"/>
<feature type="coiled-coil region" evidence="1">
    <location>
        <begin position="405"/>
        <end position="432"/>
    </location>
</feature>
<keyword evidence="1" id="KW-0175">Coiled coil</keyword>
<dbReference type="AlphaFoldDB" id="A0A9P7JHC4"/>
<dbReference type="GO" id="GO:0051015">
    <property type="term" value="F:actin filament binding"/>
    <property type="evidence" value="ECO:0007669"/>
    <property type="project" value="TreeGrafter"/>
</dbReference>
<dbReference type="GO" id="GO:0032982">
    <property type="term" value="C:myosin filament"/>
    <property type="evidence" value="ECO:0007669"/>
    <property type="project" value="TreeGrafter"/>
</dbReference>
<comment type="caution">
    <text evidence="3">The sequence shown here is derived from an EMBL/GenBank/DDBJ whole genome shotgun (WGS) entry which is preliminary data.</text>
</comment>
<dbReference type="Proteomes" id="UP000807769">
    <property type="component" value="Unassembled WGS sequence"/>
</dbReference>
<evidence type="ECO:0000256" key="2">
    <source>
        <dbReference type="SAM" id="MobiDB-lite"/>
    </source>
</evidence>
<evidence type="ECO:0000313" key="4">
    <source>
        <dbReference type="Proteomes" id="UP000807769"/>
    </source>
</evidence>
<dbReference type="RefSeq" id="XP_041197406.1">
    <property type="nucleotide sequence ID" value="XM_041343778.1"/>
</dbReference>
<feature type="compositionally biased region" description="Low complexity" evidence="2">
    <location>
        <begin position="554"/>
        <end position="566"/>
    </location>
</feature>
<organism evidence="3 4">
    <name type="scientific">Suillus subaureus</name>
    <dbReference type="NCBI Taxonomy" id="48587"/>
    <lineage>
        <taxon>Eukaryota</taxon>
        <taxon>Fungi</taxon>
        <taxon>Dikarya</taxon>
        <taxon>Basidiomycota</taxon>
        <taxon>Agaricomycotina</taxon>
        <taxon>Agaricomycetes</taxon>
        <taxon>Agaricomycetidae</taxon>
        <taxon>Boletales</taxon>
        <taxon>Suillineae</taxon>
        <taxon>Suillaceae</taxon>
        <taxon>Suillus</taxon>
    </lineage>
</organism>
<dbReference type="EMBL" id="JABBWG010000004">
    <property type="protein sequence ID" value="KAG1823346.1"/>
    <property type="molecule type" value="Genomic_DNA"/>
</dbReference>
<feature type="compositionally biased region" description="Polar residues" evidence="2">
    <location>
        <begin position="637"/>
        <end position="649"/>
    </location>
</feature>
<dbReference type="GO" id="GO:0016460">
    <property type="term" value="C:myosin II complex"/>
    <property type="evidence" value="ECO:0007669"/>
    <property type="project" value="TreeGrafter"/>
</dbReference>
<evidence type="ECO:0000313" key="3">
    <source>
        <dbReference type="EMBL" id="KAG1823346.1"/>
    </source>
</evidence>
<dbReference type="PANTHER" id="PTHR45615">
    <property type="entry name" value="MYOSIN HEAVY CHAIN, NON-MUSCLE"/>
    <property type="match status" value="1"/>
</dbReference>
<keyword evidence="4" id="KW-1185">Reference proteome</keyword>
<protein>
    <submittedName>
        <fullName evidence="3">Uncharacterized protein</fullName>
    </submittedName>
</protein>
<sequence length="741" mass="81369">MPIGMGPMSSSISNGANSILDLIRTERQQAFEDGQRQMAHTQQQHNEYHLSYSKAVLEESTKRREAEDTVAYLSTELARYTKEATEVQDIALQARADATAAQNTTSEAERAAEEARSHLMVVQDALHQVGITVSLDDSVTSNTPKIILGTPWLELIPSQIHSSDTPLPDSSGAPDDKPSSSPPPTLSPLKCISLIKEHINYLSDTLTIAQNSCKDLESQRNQLQNDLCTLGHDRNELESLKKETEDNVKMLSQWKSKLTKLEHEIQWLKVERDDAVKAQAEAATALEEMRRTSAASAVTLKSTFNHLQDQQRQAEANVEKVQQTLAKSIEAKSMQICDLQGRLVQITATVDEWEGKYDAVTKEHDSQKQLLVAERQRYEEVSSVQREQIDDMQKRLDASASEDVVMAKVSRIEELETELALIQAQHAKLNQEKDEAVSLVKSRDTQIKELRETLTVSSSRKLTTGCAPKNNSGGSSGEKKARSSKPSTPHDQIQFRAPEARPVAVSTADQRSKQITGPKKIEKKSKSSSSTASPGFSAARPMEIDSASSTDVEIISGPIPIISQGSTKQKSLRTGSNKIPSGVNTLQTVDSPTEKTSLKRTADMNDSSTPPTKRPKLFLDSSASSVEKVASAASNSPVSTPLGSRSGTPSPVIAKPVFNFKFRKHSAQISTSVSSGDVMSSKLLLVRQMYAHPRAQLQPRPRLREPATVHAWGKTSNPISATWANQTCRIDSWRGHQLQAC</sequence>